<organism evidence="3 4">
    <name type="scientific">Cylindrodendrum hubeiense</name>
    <dbReference type="NCBI Taxonomy" id="595255"/>
    <lineage>
        <taxon>Eukaryota</taxon>
        <taxon>Fungi</taxon>
        <taxon>Dikarya</taxon>
        <taxon>Ascomycota</taxon>
        <taxon>Pezizomycotina</taxon>
        <taxon>Sordariomycetes</taxon>
        <taxon>Hypocreomycetidae</taxon>
        <taxon>Hypocreales</taxon>
        <taxon>Nectriaceae</taxon>
        <taxon>Cylindrodendrum</taxon>
    </lineage>
</organism>
<keyword evidence="4" id="KW-1185">Reference proteome</keyword>
<dbReference type="InterPro" id="IPR050523">
    <property type="entry name" value="AKR_Detox_Biosynth"/>
</dbReference>
<sequence>MATPRSTLEVVLGNMTFGKEMTEGIRITDPAIMAAMVDAFQAHGHNEIDTARGYGGGTSEETLADLGWQSRGLVMGTKLYPFGRAAMSALTSHTYTHESGEVRRGLMDSLKALGADKIDLFYLHGPDRQTPFETTLKEVNDLHKEGYFQRFGISNYMSWEVAQISEICIRNDWIRPTVYQGVYNALHRAIEPELMTCLRKYEISLYSFQPLAGGFLTGRYRPDMKDDDYESGSRFDPKKWQGRLHQGRYINNFYFDALEIIRPEIEKAGLTMTECALRWLSHHSVMKRAHGDKVIVGASSVKQLEQNLEGLEKGPLPEEIVLALEAAWLRVKGVAPKYWH</sequence>
<dbReference type="Proteomes" id="UP000722485">
    <property type="component" value="Unassembled WGS sequence"/>
</dbReference>
<feature type="domain" description="NADP-dependent oxidoreductase" evidence="2">
    <location>
        <begin position="10"/>
        <end position="327"/>
    </location>
</feature>
<evidence type="ECO:0000259" key="2">
    <source>
        <dbReference type="Pfam" id="PF00248"/>
    </source>
</evidence>
<dbReference type="Pfam" id="PF00248">
    <property type="entry name" value="Aldo_ket_red"/>
    <property type="match status" value="1"/>
</dbReference>
<keyword evidence="1" id="KW-0560">Oxidoreductase</keyword>
<evidence type="ECO:0000313" key="3">
    <source>
        <dbReference type="EMBL" id="KAF7555245.1"/>
    </source>
</evidence>
<dbReference type="SUPFAM" id="SSF51430">
    <property type="entry name" value="NAD(P)-linked oxidoreductase"/>
    <property type="match status" value="1"/>
</dbReference>
<evidence type="ECO:0000256" key="1">
    <source>
        <dbReference type="ARBA" id="ARBA00023002"/>
    </source>
</evidence>
<comment type="caution">
    <text evidence="3">The sequence shown here is derived from an EMBL/GenBank/DDBJ whole genome shotgun (WGS) entry which is preliminary data.</text>
</comment>
<dbReference type="PANTHER" id="PTHR43364:SF4">
    <property type="entry name" value="NAD(P)-LINKED OXIDOREDUCTASE SUPERFAMILY PROTEIN"/>
    <property type="match status" value="1"/>
</dbReference>
<dbReference type="OrthoDB" id="2310150at2759"/>
<dbReference type="InterPro" id="IPR023210">
    <property type="entry name" value="NADP_OxRdtase_dom"/>
</dbReference>
<dbReference type="CDD" id="cd19075">
    <property type="entry name" value="AKR_AKR7A1-5"/>
    <property type="match status" value="1"/>
</dbReference>
<dbReference type="InterPro" id="IPR036812">
    <property type="entry name" value="NAD(P)_OxRdtase_dom_sf"/>
</dbReference>
<dbReference type="PANTHER" id="PTHR43364">
    <property type="entry name" value="NADH-SPECIFIC METHYLGLYOXAL REDUCTASE-RELATED"/>
    <property type="match status" value="1"/>
</dbReference>
<evidence type="ECO:0000313" key="4">
    <source>
        <dbReference type="Proteomes" id="UP000722485"/>
    </source>
</evidence>
<gene>
    <name evidence="3" type="ORF">G7Z17_g2308</name>
</gene>
<accession>A0A9P5HD20</accession>
<dbReference type="AlphaFoldDB" id="A0A9P5HD20"/>
<dbReference type="Gene3D" id="3.20.20.100">
    <property type="entry name" value="NADP-dependent oxidoreductase domain"/>
    <property type="match status" value="1"/>
</dbReference>
<proteinExistence type="predicted"/>
<protein>
    <recommendedName>
        <fullName evidence="2">NADP-dependent oxidoreductase domain-containing protein</fullName>
    </recommendedName>
</protein>
<reference evidence="3" key="1">
    <citation type="submission" date="2020-03" db="EMBL/GenBank/DDBJ databases">
        <title>Draft Genome Sequence of Cylindrodendrum hubeiense.</title>
        <authorList>
            <person name="Buettner E."/>
            <person name="Kellner H."/>
        </authorList>
    </citation>
    <scope>NUCLEOTIDE SEQUENCE</scope>
    <source>
        <strain evidence="3">IHI 201604</strain>
    </source>
</reference>
<name>A0A9P5HD20_9HYPO</name>
<dbReference type="GO" id="GO:0016491">
    <property type="term" value="F:oxidoreductase activity"/>
    <property type="evidence" value="ECO:0007669"/>
    <property type="project" value="UniProtKB-KW"/>
</dbReference>
<dbReference type="EMBL" id="JAANBB010000022">
    <property type="protein sequence ID" value="KAF7555245.1"/>
    <property type="molecule type" value="Genomic_DNA"/>
</dbReference>